<dbReference type="InterPro" id="IPR025295">
    <property type="entry name" value="eCIS_core_dom"/>
</dbReference>
<dbReference type="Proteomes" id="UP000662618">
    <property type="component" value="Unassembled WGS sequence"/>
</dbReference>
<keyword evidence="4" id="KW-1185">Reference proteome</keyword>
<keyword evidence="1" id="KW-0812">Transmembrane</keyword>
<feature type="domain" description="eCIS core" evidence="2">
    <location>
        <begin position="122"/>
        <end position="198"/>
    </location>
</feature>
<sequence>METLKSQNEKNPQPKKSESFFFKPFIQKKISVGSANDSYEKEADSVADKIVRMSDPPPQVTHTGSLLQRKCASCEEEEKLQMKPLAENITPFIQRFSPESDGVAPTHIENQINSTRGGGSVMESETKNMMESRFGADFSNVKIHTGSQAVQMSRELNAQAFAVGNDIYFNEGKYNPNSDSGKHLLAHELTHTIQQTGGIGRKIQRTCGDVAENWYNPFIRIASYDPGCMIQYANVNRSTITPINSDWQRNALNTGLFSAFAGVATTVIGRRLGLSQLAALVFGGAVGGIRGYVGMTAKERIRGFTVVMNNWYGRYKYNVITNEILAVDYQGKSNDVLSMVSPWYLEEAIFDAENNIIGNYIHTNEMDIPGVHITGVSLPENSFGTI</sequence>
<reference evidence="3" key="1">
    <citation type="submission" date="2020-12" db="EMBL/GenBank/DDBJ databases">
        <authorList>
            <person name="Rodrigo-Torres L."/>
            <person name="Arahal R. D."/>
            <person name="Lucena T."/>
        </authorList>
    </citation>
    <scope>NUCLEOTIDE SEQUENCE</scope>
    <source>
        <strain evidence="3">CECT 9390</strain>
    </source>
</reference>
<organism evidence="3 4">
    <name type="scientific">Chryseobacterium aquaeductus</name>
    <dbReference type="NCBI Taxonomy" id="2675056"/>
    <lineage>
        <taxon>Bacteria</taxon>
        <taxon>Pseudomonadati</taxon>
        <taxon>Bacteroidota</taxon>
        <taxon>Flavobacteriia</taxon>
        <taxon>Flavobacteriales</taxon>
        <taxon>Weeksellaceae</taxon>
        <taxon>Chryseobacterium group</taxon>
        <taxon>Chryseobacterium</taxon>
    </lineage>
</organism>
<dbReference type="RefSeq" id="WP_162086797.1">
    <property type="nucleotide sequence ID" value="NZ_CAJIMS010000001.1"/>
</dbReference>
<feature type="transmembrane region" description="Helical" evidence="1">
    <location>
        <begin position="274"/>
        <end position="293"/>
    </location>
</feature>
<evidence type="ECO:0000259" key="2">
    <source>
        <dbReference type="Pfam" id="PF13699"/>
    </source>
</evidence>
<proteinExistence type="predicted"/>
<protein>
    <recommendedName>
        <fullName evidence="2">eCIS core domain-containing protein</fullName>
    </recommendedName>
</protein>
<name>A0A9N8QR44_9FLAO</name>
<dbReference type="AlphaFoldDB" id="A0A9N8QR44"/>
<gene>
    <name evidence="3" type="ORF">CHRY9390_00248</name>
</gene>
<evidence type="ECO:0000313" key="4">
    <source>
        <dbReference type="Proteomes" id="UP000662618"/>
    </source>
</evidence>
<keyword evidence="1" id="KW-1133">Transmembrane helix</keyword>
<accession>A0A9N8QR44</accession>
<evidence type="ECO:0000256" key="1">
    <source>
        <dbReference type="SAM" id="Phobius"/>
    </source>
</evidence>
<dbReference type="Pfam" id="PF13699">
    <property type="entry name" value="eCIS_core"/>
    <property type="match status" value="1"/>
</dbReference>
<comment type="caution">
    <text evidence="3">The sequence shown here is derived from an EMBL/GenBank/DDBJ whole genome shotgun (WGS) entry which is preliminary data.</text>
</comment>
<dbReference type="EMBL" id="CAJIMS010000001">
    <property type="protein sequence ID" value="CAD7797910.1"/>
    <property type="molecule type" value="Genomic_DNA"/>
</dbReference>
<evidence type="ECO:0000313" key="3">
    <source>
        <dbReference type="EMBL" id="CAD7797910.1"/>
    </source>
</evidence>
<keyword evidence="1" id="KW-0472">Membrane</keyword>